<dbReference type="GO" id="GO:0016779">
    <property type="term" value="F:nucleotidyltransferase activity"/>
    <property type="evidence" value="ECO:0007669"/>
    <property type="project" value="UniProtKB-KW"/>
</dbReference>
<sequence>MKQRIVTGVLAGAAFLFLLVLGEVWFRALITVMSLIGFYEFAKMNGFKSMEIPVIAGYAAVLYLVMPASIIQDWHFPPMETIIWLFMLLLMAITVFSKNKKDIGKVSLLFIGVVYIGIGFHYMTATRDMDPNGLFFTFVLFVCIWASDSGAYFTGKAFGKNKLWPEISPNKTIEGSVGGIVISVLAAVLFAVVKPDLLNVTNAVWIGVVSSVFGQLGDLIQSAYKRVRGVKDSGNLLPGHGGILDRCDSWLIVFPLVHMLGLI</sequence>
<comment type="subcellular location">
    <subcellularLocation>
        <location evidence="2">Cell membrane</location>
        <topology evidence="2">Multi-pass membrane protein</topology>
    </subcellularLocation>
</comment>
<evidence type="ECO:0000256" key="16">
    <source>
        <dbReference type="ARBA" id="ARBA00023209"/>
    </source>
</evidence>
<feature type="transmembrane region" description="Helical" evidence="24">
    <location>
        <begin position="175"/>
        <end position="193"/>
    </location>
</feature>
<keyword evidence="14" id="KW-0443">Lipid metabolism</keyword>
<keyword evidence="17" id="KW-1208">Phospholipid metabolism</keyword>
<keyword evidence="10" id="KW-0808">Transferase</keyword>
<evidence type="ECO:0000256" key="2">
    <source>
        <dbReference type="ARBA" id="ARBA00004651"/>
    </source>
</evidence>
<dbReference type="RefSeq" id="WP_377602926.1">
    <property type="nucleotide sequence ID" value="NZ_JBHUME010000007.1"/>
</dbReference>
<dbReference type="Proteomes" id="UP001597541">
    <property type="component" value="Unassembled WGS sequence"/>
</dbReference>
<evidence type="ECO:0000256" key="24">
    <source>
        <dbReference type="SAM" id="Phobius"/>
    </source>
</evidence>
<evidence type="ECO:0000256" key="3">
    <source>
        <dbReference type="ARBA" id="ARBA00005119"/>
    </source>
</evidence>
<evidence type="ECO:0000256" key="22">
    <source>
        <dbReference type="ARBA" id="ARBA00032743"/>
    </source>
</evidence>
<evidence type="ECO:0000313" key="26">
    <source>
        <dbReference type="Proteomes" id="UP001597541"/>
    </source>
</evidence>
<keyword evidence="15 24" id="KW-0472">Membrane</keyword>
<comment type="pathway">
    <text evidence="3">Phospholipid metabolism; CDP-diacylglycerol biosynthesis; CDP-diacylglycerol from sn-glycerol 3-phosphate: step 3/3.</text>
</comment>
<evidence type="ECO:0000256" key="10">
    <source>
        <dbReference type="ARBA" id="ARBA00022679"/>
    </source>
</evidence>
<feature type="transmembrane region" description="Helical" evidence="24">
    <location>
        <begin position="12"/>
        <end position="39"/>
    </location>
</feature>
<comment type="catalytic activity">
    <reaction evidence="1">
        <text>a 1,2-diacyl-sn-glycero-3-phosphate + CTP + H(+) = a CDP-1,2-diacyl-sn-glycerol + diphosphate</text>
        <dbReference type="Rhea" id="RHEA:16229"/>
        <dbReference type="ChEBI" id="CHEBI:15378"/>
        <dbReference type="ChEBI" id="CHEBI:33019"/>
        <dbReference type="ChEBI" id="CHEBI:37563"/>
        <dbReference type="ChEBI" id="CHEBI:58332"/>
        <dbReference type="ChEBI" id="CHEBI:58608"/>
        <dbReference type="EC" id="2.7.7.41"/>
    </reaction>
</comment>
<comment type="caution">
    <text evidence="25">The sequence shown here is derived from an EMBL/GenBank/DDBJ whole genome shotgun (WGS) entry which is preliminary data.</text>
</comment>
<evidence type="ECO:0000256" key="12">
    <source>
        <dbReference type="ARBA" id="ARBA00022695"/>
    </source>
</evidence>
<evidence type="ECO:0000256" key="9">
    <source>
        <dbReference type="ARBA" id="ARBA00022516"/>
    </source>
</evidence>
<comment type="similarity">
    <text evidence="5">Belongs to the CDS family.</text>
</comment>
<evidence type="ECO:0000256" key="15">
    <source>
        <dbReference type="ARBA" id="ARBA00023136"/>
    </source>
</evidence>
<feature type="transmembrane region" description="Helical" evidence="24">
    <location>
        <begin position="106"/>
        <end position="123"/>
    </location>
</feature>
<dbReference type="EC" id="2.7.7.41" evidence="6"/>
<dbReference type="EMBL" id="JBHUME010000007">
    <property type="protein sequence ID" value="MFD2613039.1"/>
    <property type="molecule type" value="Genomic_DNA"/>
</dbReference>
<evidence type="ECO:0000256" key="8">
    <source>
        <dbReference type="ARBA" id="ARBA00022475"/>
    </source>
</evidence>
<keyword evidence="11 24" id="KW-0812">Transmembrane</keyword>
<evidence type="ECO:0000256" key="20">
    <source>
        <dbReference type="ARBA" id="ARBA00032253"/>
    </source>
</evidence>
<name>A0ABW5PEW3_9BACL</name>
<dbReference type="PANTHER" id="PTHR46382:SF1">
    <property type="entry name" value="PHOSPHATIDATE CYTIDYLYLTRANSFERASE"/>
    <property type="match status" value="1"/>
</dbReference>
<evidence type="ECO:0000256" key="18">
    <source>
        <dbReference type="ARBA" id="ARBA00029893"/>
    </source>
</evidence>
<evidence type="ECO:0000256" key="17">
    <source>
        <dbReference type="ARBA" id="ARBA00023264"/>
    </source>
</evidence>
<evidence type="ECO:0000256" key="13">
    <source>
        <dbReference type="ARBA" id="ARBA00022989"/>
    </source>
</evidence>
<keyword evidence="16" id="KW-0594">Phospholipid biosynthesis</keyword>
<comment type="pathway">
    <text evidence="4">Lipid metabolism.</text>
</comment>
<evidence type="ECO:0000256" key="11">
    <source>
        <dbReference type="ARBA" id="ARBA00022692"/>
    </source>
</evidence>
<keyword evidence="26" id="KW-1185">Reference proteome</keyword>
<evidence type="ECO:0000256" key="7">
    <source>
        <dbReference type="ARBA" id="ARBA00019373"/>
    </source>
</evidence>
<keyword evidence="13 24" id="KW-1133">Transmembrane helix</keyword>
<evidence type="ECO:0000313" key="25">
    <source>
        <dbReference type="EMBL" id="MFD2613039.1"/>
    </source>
</evidence>
<evidence type="ECO:0000256" key="1">
    <source>
        <dbReference type="ARBA" id="ARBA00001698"/>
    </source>
</evidence>
<keyword evidence="9" id="KW-0444">Lipid biosynthesis</keyword>
<dbReference type="PANTHER" id="PTHR46382">
    <property type="entry name" value="PHOSPHATIDATE CYTIDYLYLTRANSFERASE"/>
    <property type="match status" value="1"/>
</dbReference>
<feature type="transmembrane region" description="Helical" evidence="24">
    <location>
        <begin position="135"/>
        <end position="154"/>
    </location>
</feature>
<evidence type="ECO:0000256" key="21">
    <source>
        <dbReference type="ARBA" id="ARBA00032396"/>
    </source>
</evidence>
<evidence type="ECO:0000256" key="19">
    <source>
        <dbReference type="ARBA" id="ARBA00031825"/>
    </source>
</evidence>
<protein>
    <recommendedName>
        <fullName evidence="7">Phosphatidate cytidylyltransferase</fullName>
        <ecNumber evidence="6">2.7.7.41</ecNumber>
    </recommendedName>
    <alternativeName>
        <fullName evidence="20">CDP-DAG synthase</fullName>
    </alternativeName>
    <alternativeName>
        <fullName evidence="22">CDP-DG synthase</fullName>
    </alternativeName>
    <alternativeName>
        <fullName evidence="18">CDP-diacylglycerol synthase</fullName>
    </alternativeName>
    <alternativeName>
        <fullName evidence="21">CDP-diglyceride pyrophosphorylase</fullName>
    </alternativeName>
    <alternativeName>
        <fullName evidence="23">CDP-diglyceride synthase</fullName>
    </alternativeName>
    <alternativeName>
        <fullName evidence="19">CTP:phosphatidate cytidylyltransferase</fullName>
    </alternativeName>
</protein>
<dbReference type="Pfam" id="PF01148">
    <property type="entry name" value="CTP_transf_1"/>
    <property type="match status" value="1"/>
</dbReference>
<evidence type="ECO:0000256" key="14">
    <source>
        <dbReference type="ARBA" id="ARBA00023098"/>
    </source>
</evidence>
<evidence type="ECO:0000256" key="6">
    <source>
        <dbReference type="ARBA" id="ARBA00012487"/>
    </source>
</evidence>
<keyword evidence="12 25" id="KW-0548">Nucleotidyltransferase</keyword>
<evidence type="ECO:0000256" key="23">
    <source>
        <dbReference type="ARBA" id="ARBA00033406"/>
    </source>
</evidence>
<feature type="transmembrane region" description="Helical" evidence="24">
    <location>
        <begin position="205"/>
        <end position="224"/>
    </location>
</feature>
<gene>
    <name evidence="25" type="ORF">ACFSUF_11450</name>
</gene>
<accession>A0ABW5PEW3</accession>
<keyword evidence="8" id="KW-1003">Cell membrane</keyword>
<feature type="transmembrane region" description="Helical" evidence="24">
    <location>
        <begin position="82"/>
        <end position="99"/>
    </location>
</feature>
<organism evidence="25 26">
    <name type="scientific">Paenibacillus gansuensis</name>
    <dbReference type="NCBI Taxonomy" id="306542"/>
    <lineage>
        <taxon>Bacteria</taxon>
        <taxon>Bacillati</taxon>
        <taxon>Bacillota</taxon>
        <taxon>Bacilli</taxon>
        <taxon>Bacillales</taxon>
        <taxon>Paenibacillaceae</taxon>
        <taxon>Paenibacillus</taxon>
    </lineage>
</organism>
<evidence type="ECO:0000256" key="5">
    <source>
        <dbReference type="ARBA" id="ARBA00010185"/>
    </source>
</evidence>
<evidence type="ECO:0000256" key="4">
    <source>
        <dbReference type="ARBA" id="ARBA00005189"/>
    </source>
</evidence>
<proteinExistence type="inferred from homology"/>
<feature type="transmembrane region" description="Helical" evidence="24">
    <location>
        <begin position="51"/>
        <end position="70"/>
    </location>
</feature>
<reference evidence="26" key="1">
    <citation type="journal article" date="2019" name="Int. J. Syst. Evol. Microbiol.">
        <title>The Global Catalogue of Microorganisms (GCM) 10K type strain sequencing project: providing services to taxonomists for standard genome sequencing and annotation.</title>
        <authorList>
            <consortium name="The Broad Institute Genomics Platform"/>
            <consortium name="The Broad Institute Genome Sequencing Center for Infectious Disease"/>
            <person name="Wu L."/>
            <person name="Ma J."/>
        </authorList>
    </citation>
    <scope>NUCLEOTIDE SEQUENCE [LARGE SCALE GENOMIC DNA]</scope>
    <source>
        <strain evidence="26">KCTC 3950</strain>
    </source>
</reference>